<dbReference type="GO" id="GO:0033612">
    <property type="term" value="F:receptor serine/threonine kinase binding"/>
    <property type="evidence" value="ECO:0000318"/>
    <property type="project" value="GO_Central"/>
</dbReference>
<evidence type="ECO:0000256" key="10">
    <source>
        <dbReference type="ARBA" id="ARBA00022729"/>
    </source>
</evidence>
<keyword evidence="10 22" id="KW-0732">Signal</keyword>
<dbReference type="STRING" id="71139.A0A059BT49"/>
<name>A0A059BT49_EUCGR</name>
<accession>A0A059BT49</accession>
<keyword evidence="16 21" id="KW-0472">Membrane</keyword>
<keyword evidence="15 21" id="KW-1133">Transmembrane helix</keyword>
<dbReference type="FunFam" id="3.80.10.10:FF:000400">
    <property type="entry name" value="Nuclear pore complex protein NUP107"/>
    <property type="match status" value="1"/>
</dbReference>
<evidence type="ECO:0000256" key="17">
    <source>
        <dbReference type="ARBA" id="ARBA00023170"/>
    </source>
</evidence>
<dbReference type="FunFam" id="1.10.510.10:FF:000445">
    <property type="entry name" value="MDIS1-interacting receptor like kinase 2"/>
    <property type="match status" value="1"/>
</dbReference>
<dbReference type="PROSITE" id="PS00109">
    <property type="entry name" value="PROTEIN_KINASE_TYR"/>
    <property type="match status" value="1"/>
</dbReference>
<evidence type="ECO:0000256" key="20">
    <source>
        <dbReference type="ARBA" id="ARBA00048679"/>
    </source>
</evidence>
<dbReference type="GO" id="GO:0006952">
    <property type="term" value="P:defense response"/>
    <property type="evidence" value="ECO:0007669"/>
    <property type="project" value="UniProtKB-ARBA"/>
</dbReference>
<dbReference type="FunFam" id="3.80.10.10:FF:000041">
    <property type="entry name" value="LRR receptor-like serine/threonine-protein kinase ERECTA"/>
    <property type="match status" value="1"/>
</dbReference>
<evidence type="ECO:0000256" key="11">
    <source>
        <dbReference type="ARBA" id="ARBA00022737"/>
    </source>
</evidence>
<dbReference type="InterPro" id="IPR008266">
    <property type="entry name" value="Tyr_kinase_AS"/>
</dbReference>
<dbReference type="Gene3D" id="3.80.10.10">
    <property type="entry name" value="Ribonuclease Inhibitor"/>
    <property type="match status" value="6"/>
</dbReference>
<dbReference type="InterPro" id="IPR025875">
    <property type="entry name" value="Leu-rich_rpt_4"/>
</dbReference>
<dbReference type="Pfam" id="PF00069">
    <property type="entry name" value="Pkinase"/>
    <property type="match status" value="1"/>
</dbReference>
<keyword evidence="12" id="KW-0547">Nucleotide-binding</keyword>
<evidence type="ECO:0000256" key="18">
    <source>
        <dbReference type="ARBA" id="ARBA00023180"/>
    </source>
</evidence>
<dbReference type="InterPro" id="IPR013210">
    <property type="entry name" value="LRR_N_plant-typ"/>
</dbReference>
<evidence type="ECO:0000256" key="22">
    <source>
        <dbReference type="SAM" id="SignalP"/>
    </source>
</evidence>
<comment type="similarity">
    <text evidence="2">Belongs to the RLP family.</text>
</comment>
<evidence type="ECO:0000256" key="8">
    <source>
        <dbReference type="ARBA" id="ARBA00022679"/>
    </source>
</evidence>
<dbReference type="Gramene" id="KCW68825">
    <property type="protein sequence ID" value="KCW68825"/>
    <property type="gene ID" value="EUGRSUZ_F02426"/>
</dbReference>
<dbReference type="Gene3D" id="1.10.510.10">
    <property type="entry name" value="Transferase(Phosphotransferase) domain 1"/>
    <property type="match status" value="1"/>
</dbReference>
<evidence type="ECO:0000256" key="5">
    <source>
        <dbReference type="ARBA" id="ARBA00022527"/>
    </source>
</evidence>
<feature type="transmembrane region" description="Helical" evidence="21">
    <location>
        <begin position="749"/>
        <end position="773"/>
    </location>
</feature>
<evidence type="ECO:0000256" key="19">
    <source>
        <dbReference type="ARBA" id="ARBA00047899"/>
    </source>
</evidence>
<dbReference type="Pfam" id="PF23598">
    <property type="entry name" value="LRR_14"/>
    <property type="match status" value="2"/>
</dbReference>
<keyword evidence="17" id="KW-0675">Receptor</keyword>
<dbReference type="SMART" id="SM00365">
    <property type="entry name" value="LRR_SD22"/>
    <property type="match status" value="8"/>
</dbReference>
<dbReference type="SUPFAM" id="SSF56112">
    <property type="entry name" value="Protein kinase-like (PK-like)"/>
    <property type="match status" value="1"/>
</dbReference>
<feature type="chain" id="PRO_5001568761" description="non-specific serine/threonine protein kinase" evidence="22">
    <location>
        <begin position="28"/>
        <end position="1119"/>
    </location>
</feature>
<dbReference type="InterPro" id="IPR051716">
    <property type="entry name" value="Plant_RL_S/T_kinase"/>
</dbReference>
<evidence type="ECO:0000256" key="13">
    <source>
        <dbReference type="ARBA" id="ARBA00022777"/>
    </source>
</evidence>
<evidence type="ECO:0000256" key="2">
    <source>
        <dbReference type="ARBA" id="ARBA00009592"/>
    </source>
</evidence>
<dbReference type="FunFam" id="3.30.200.20:FF:000309">
    <property type="entry name" value="Leucine-rich repeat receptor protein kinase MSP1"/>
    <property type="match status" value="1"/>
</dbReference>
<keyword evidence="11" id="KW-0677">Repeat</keyword>
<evidence type="ECO:0000256" key="3">
    <source>
        <dbReference type="ARBA" id="ARBA00012513"/>
    </source>
</evidence>
<dbReference type="InterPro" id="IPR055414">
    <property type="entry name" value="LRR_R13L4/SHOC2-like"/>
</dbReference>
<dbReference type="InterPro" id="IPR011009">
    <property type="entry name" value="Kinase-like_dom_sf"/>
</dbReference>
<dbReference type="PANTHER" id="PTHR48053">
    <property type="entry name" value="LEUCINE RICH REPEAT FAMILY PROTEIN, EXPRESSED"/>
    <property type="match status" value="1"/>
</dbReference>
<reference evidence="24" key="1">
    <citation type="submission" date="2013-07" db="EMBL/GenBank/DDBJ databases">
        <title>The genome of Eucalyptus grandis.</title>
        <authorList>
            <person name="Schmutz J."/>
            <person name="Hayes R."/>
            <person name="Myburg A."/>
            <person name="Tuskan G."/>
            <person name="Grattapaglia D."/>
            <person name="Rokhsar D.S."/>
        </authorList>
    </citation>
    <scope>NUCLEOTIDE SEQUENCE</scope>
    <source>
        <tissue evidence="24">Leaf extractions</tissue>
    </source>
</reference>
<evidence type="ECO:0000256" key="9">
    <source>
        <dbReference type="ARBA" id="ARBA00022692"/>
    </source>
</evidence>
<gene>
    <name evidence="24" type="ORF">EUGRSUZ_F02426</name>
</gene>
<dbReference type="Pfam" id="PF08263">
    <property type="entry name" value="LRRNT_2"/>
    <property type="match status" value="1"/>
</dbReference>
<dbReference type="SUPFAM" id="SSF52058">
    <property type="entry name" value="L domain-like"/>
    <property type="match status" value="3"/>
</dbReference>
<evidence type="ECO:0000256" key="7">
    <source>
        <dbReference type="ARBA" id="ARBA00022614"/>
    </source>
</evidence>
<keyword evidence="8" id="KW-0808">Transferase</keyword>
<sequence length="1119" mass="122804">MAASSQKQLSMLFLVHVLLMLIMREVSRPTSSKSSPLLAFALSGSQTRIEEAEALLKWKSKLNSESRSILSSWNGSDPCSWRGLGCNPLRSIISLNLSSYAIHGTLDDLDFSLLPNLVTLNLANNSLFGNIPSSLGNLSKLAYLDFSQNHLSGHVPTQLGLMRSLEILALPSNNITGAVPGSIGSLNNLTGLYLQNNKISGFIPQEVGMLKSLNYLFLQNNRIAGRIPSSIGNMSSLMKLWLFNNDLIGSIPVEIGMLGSLSELDLSNNYLSGSIPRTLGNLTNLGFLYFYGNQLSGHIPEEVGGIRALIHFELSSNDLTGSIPPSIGNLSGLDILYLFHNKLSGPIPPEIGNLRSLSRLALYSNNLTESIPETIGMLGNLTDLLLYENNISGPIPSSIGNLSKLEVLHLDQNKLSAPIPKEMGRLGLLVVLFLCQNSLEGSLPIEINNLTSLAHLGLGDNQLVGQLPPDICNGQVLENFTAQNNHFTGPLPRSLKNCTSLYRLSSNEFYGELPPRFGAWSNLTSLKISDNKLSGIIPPDLGKMTQLHELYVSSNNLVGEIPKELAKLQFLLELWLDGNHLTGRIPREIGALSDLEKINVAGNKLSGSIPSELGECLKLLYLNLSRNNLEQSIPIEIGNLHFLFSIDLSQNLLTGDIPRQLGTLHSLETLNLSHNQLSGSISPTFDDMASLTSVDVSYNELEGPLPNIPAFRNAKITSVRENKGLCGNIMGLMHCPRTATKGKDRDKNLLLILLPTSGCLLALFLAVAVSCIASRRTRQGETDLIEASSESMFEIWNYDGRTVYTNIIEATEEFNAKYCIGMGGQGRVYKAKLQTGEIVAVKKLNEAPNVEIASRKAFEREIHALTETRHRNIIKLYGFCLSSSYSFLVYEFLESGSLEDILKSEQRIKMFDWNKRENVVKGVANALSYMHHECYPPITHRDISSKNILLDKEYEAHISDFGTAKVLKPNSSNWTSFAGTFGYAAPELAYTREVNEKCDVYSFGVVAMEVIMGRHPGNLISSLLSASLPSSSDSTIPHCSLKEVLDQRIPYPEGNLRGKVALMMKIALSCLSPKPEHRPSMQQVSRGLSAHHLIEVIHDYPESSQTQLSSVKLDQTVRA</sequence>
<dbReference type="Pfam" id="PF13855">
    <property type="entry name" value="LRR_8"/>
    <property type="match status" value="1"/>
</dbReference>
<comment type="subcellular location">
    <subcellularLocation>
        <location evidence="1">Cell membrane</location>
        <topology evidence="1">Single-pass type I membrane protein</topology>
    </subcellularLocation>
</comment>
<organism evidence="24">
    <name type="scientific">Eucalyptus grandis</name>
    <name type="common">Flooded gum</name>
    <dbReference type="NCBI Taxonomy" id="71139"/>
    <lineage>
        <taxon>Eukaryota</taxon>
        <taxon>Viridiplantae</taxon>
        <taxon>Streptophyta</taxon>
        <taxon>Embryophyta</taxon>
        <taxon>Tracheophyta</taxon>
        <taxon>Spermatophyta</taxon>
        <taxon>Magnoliopsida</taxon>
        <taxon>eudicotyledons</taxon>
        <taxon>Gunneridae</taxon>
        <taxon>Pentapetalae</taxon>
        <taxon>rosids</taxon>
        <taxon>malvids</taxon>
        <taxon>Myrtales</taxon>
        <taxon>Myrtaceae</taxon>
        <taxon>Myrtoideae</taxon>
        <taxon>Eucalypteae</taxon>
        <taxon>Eucalyptus</taxon>
    </lineage>
</organism>
<evidence type="ECO:0000256" key="4">
    <source>
        <dbReference type="ARBA" id="ARBA00022475"/>
    </source>
</evidence>
<dbReference type="InParanoid" id="A0A059BT49"/>
<dbReference type="GO" id="GO:0016020">
    <property type="term" value="C:membrane"/>
    <property type="evidence" value="ECO:0000318"/>
    <property type="project" value="GO_Central"/>
</dbReference>
<dbReference type="PROSITE" id="PS50011">
    <property type="entry name" value="PROTEIN_KINASE_DOM"/>
    <property type="match status" value="1"/>
</dbReference>
<dbReference type="Pfam" id="PF00560">
    <property type="entry name" value="LRR_1"/>
    <property type="match status" value="3"/>
</dbReference>
<dbReference type="FunFam" id="3.80.10.10:FF:000233">
    <property type="entry name" value="Leucine-rich repeat receptor-like protein kinase TDR"/>
    <property type="match status" value="1"/>
</dbReference>
<feature type="signal peptide" evidence="22">
    <location>
        <begin position="1"/>
        <end position="27"/>
    </location>
</feature>
<comment type="catalytic activity">
    <reaction evidence="19">
        <text>L-threonyl-[protein] + ATP = O-phospho-L-threonyl-[protein] + ADP + H(+)</text>
        <dbReference type="Rhea" id="RHEA:46608"/>
        <dbReference type="Rhea" id="RHEA-COMP:11060"/>
        <dbReference type="Rhea" id="RHEA-COMP:11605"/>
        <dbReference type="ChEBI" id="CHEBI:15378"/>
        <dbReference type="ChEBI" id="CHEBI:30013"/>
        <dbReference type="ChEBI" id="CHEBI:30616"/>
        <dbReference type="ChEBI" id="CHEBI:61977"/>
        <dbReference type="ChEBI" id="CHEBI:456216"/>
        <dbReference type="EC" id="2.7.11.1"/>
    </reaction>
</comment>
<dbReference type="InterPro" id="IPR003591">
    <property type="entry name" value="Leu-rich_rpt_typical-subtyp"/>
</dbReference>
<keyword evidence="13" id="KW-0418">Kinase</keyword>
<dbReference type="EMBL" id="KK198758">
    <property type="protein sequence ID" value="KCW68825.1"/>
    <property type="molecule type" value="Genomic_DNA"/>
</dbReference>
<dbReference type="GO" id="GO:0009791">
    <property type="term" value="P:post-embryonic development"/>
    <property type="evidence" value="ECO:0007669"/>
    <property type="project" value="UniProtKB-ARBA"/>
</dbReference>
<evidence type="ECO:0000259" key="23">
    <source>
        <dbReference type="PROSITE" id="PS50011"/>
    </source>
</evidence>
<dbReference type="SMART" id="SM00369">
    <property type="entry name" value="LRR_TYP"/>
    <property type="match status" value="12"/>
</dbReference>
<keyword evidence="7" id="KW-0433">Leucine-rich repeat</keyword>
<evidence type="ECO:0000256" key="16">
    <source>
        <dbReference type="ARBA" id="ARBA00023136"/>
    </source>
</evidence>
<evidence type="ECO:0000256" key="1">
    <source>
        <dbReference type="ARBA" id="ARBA00004251"/>
    </source>
</evidence>
<evidence type="ECO:0000256" key="12">
    <source>
        <dbReference type="ARBA" id="ARBA00022741"/>
    </source>
</evidence>
<keyword evidence="14" id="KW-0067">ATP-binding</keyword>
<dbReference type="AlphaFoldDB" id="A0A059BT49"/>
<keyword evidence="18" id="KW-0325">Glycoprotein</keyword>
<dbReference type="EC" id="2.7.11.1" evidence="3"/>
<dbReference type="FunFam" id="3.80.10.10:FF:000453">
    <property type="entry name" value="Leucine-rich receptor-like protein kinase family protein"/>
    <property type="match status" value="1"/>
</dbReference>
<dbReference type="GO" id="GO:0004674">
    <property type="term" value="F:protein serine/threonine kinase activity"/>
    <property type="evidence" value="ECO:0007669"/>
    <property type="project" value="UniProtKB-KW"/>
</dbReference>
<evidence type="ECO:0000256" key="21">
    <source>
        <dbReference type="SAM" id="Phobius"/>
    </source>
</evidence>
<dbReference type="PRINTS" id="PR00019">
    <property type="entry name" value="LEURICHRPT"/>
</dbReference>
<dbReference type="InterPro" id="IPR000719">
    <property type="entry name" value="Prot_kinase_dom"/>
</dbReference>
<dbReference type="Pfam" id="PF12799">
    <property type="entry name" value="LRR_4"/>
    <property type="match status" value="1"/>
</dbReference>
<feature type="domain" description="Protein kinase" evidence="23">
    <location>
        <begin position="814"/>
        <end position="1094"/>
    </location>
</feature>
<keyword evidence="5" id="KW-0723">Serine/threonine-protein kinase</keyword>
<evidence type="ECO:0000256" key="15">
    <source>
        <dbReference type="ARBA" id="ARBA00022989"/>
    </source>
</evidence>
<dbReference type="OMA" id="ACNNLHG"/>
<dbReference type="InterPro" id="IPR032675">
    <property type="entry name" value="LRR_dom_sf"/>
</dbReference>
<dbReference type="Gene3D" id="3.30.200.20">
    <property type="entry name" value="Phosphorylase Kinase, domain 1"/>
    <property type="match status" value="1"/>
</dbReference>
<dbReference type="GO" id="GO:0051707">
    <property type="term" value="P:response to other organism"/>
    <property type="evidence" value="ECO:0007669"/>
    <property type="project" value="UniProtKB-ARBA"/>
</dbReference>
<keyword evidence="9 21" id="KW-0812">Transmembrane</keyword>
<dbReference type="PANTHER" id="PTHR48053:SF168">
    <property type="entry name" value="LRR RECEPTOR-LIKE KINASE FAMILY PROTEIN"/>
    <property type="match status" value="1"/>
</dbReference>
<evidence type="ECO:0000256" key="14">
    <source>
        <dbReference type="ARBA" id="ARBA00022840"/>
    </source>
</evidence>
<protein>
    <recommendedName>
        <fullName evidence="3">non-specific serine/threonine protein kinase</fullName>
        <ecNumber evidence="3">2.7.11.1</ecNumber>
    </recommendedName>
</protein>
<keyword evidence="6" id="KW-0597">Phosphoprotein</keyword>
<keyword evidence="4" id="KW-1003">Cell membrane</keyword>
<comment type="catalytic activity">
    <reaction evidence="20">
        <text>L-seryl-[protein] + ATP = O-phospho-L-seryl-[protein] + ADP + H(+)</text>
        <dbReference type="Rhea" id="RHEA:17989"/>
        <dbReference type="Rhea" id="RHEA-COMP:9863"/>
        <dbReference type="Rhea" id="RHEA-COMP:11604"/>
        <dbReference type="ChEBI" id="CHEBI:15378"/>
        <dbReference type="ChEBI" id="CHEBI:29999"/>
        <dbReference type="ChEBI" id="CHEBI:30616"/>
        <dbReference type="ChEBI" id="CHEBI:83421"/>
        <dbReference type="ChEBI" id="CHEBI:456216"/>
        <dbReference type="EC" id="2.7.11.1"/>
    </reaction>
</comment>
<evidence type="ECO:0000313" key="24">
    <source>
        <dbReference type="EMBL" id="KCW68825.1"/>
    </source>
</evidence>
<proteinExistence type="inferred from homology"/>
<dbReference type="FunFam" id="3.80.10.10:FF:000416">
    <property type="entry name" value="Probable leucine-rich repeat receptor-like protein kinase At5g63930"/>
    <property type="match status" value="1"/>
</dbReference>
<dbReference type="GO" id="GO:0005886">
    <property type="term" value="C:plasma membrane"/>
    <property type="evidence" value="ECO:0007669"/>
    <property type="project" value="UniProtKB-SubCell"/>
</dbReference>
<evidence type="ECO:0000256" key="6">
    <source>
        <dbReference type="ARBA" id="ARBA00022553"/>
    </source>
</evidence>
<dbReference type="InterPro" id="IPR001611">
    <property type="entry name" value="Leu-rich_rpt"/>
</dbReference>
<dbReference type="GO" id="GO:0005524">
    <property type="term" value="F:ATP binding"/>
    <property type="evidence" value="ECO:0007669"/>
    <property type="project" value="UniProtKB-KW"/>
</dbReference>